<organism evidence="3 4">
    <name type="scientific">Burkholderia aenigmatica</name>
    <dbReference type="NCBI Taxonomy" id="2015348"/>
    <lineage>
        <taxon>Bacteria</taxon>
        <taxon>Pseudomonadati</taxon>
        <taxon>Pseudomonadota</taxon>
        <taxon>Betaproteobacteria</taxon>
        <taxon>Burkholderiales</taxon>
        <taxon>Burkholderiaceae</taxon>
        <taxon>Burkholderia</taxon>
        <taxon>Burkholderia cepacia complex</taxon>
    </lineage>
</organism>
<dbReference type="AlphaFoldDB" id="A0A228IC75"/>
<gene>
    <name evidence="3" type="ORF">CFB84_25935</name>
</gene>
<evidence type="ECO:0000313" key="3">
    <source>
        <dbReference type="EMBL" id="OXI39775.1"/>
    </source>
</evidence>
<dbReference type="Proteomes" id="UP000214600">
    <property type="component" value="Unassembled WGS sequence"/>
</dbReference>
<evidence type="ECO:0000256" key="2">
    <source>
        <dbReference type="SAM" id="SignalP"/>
    </source>
</evidence>
<reference evidence="4" key="1">
    <citation type="submission" date="2017-06" db="EMBL/GenBank/DDBJ databases">
        <authorList>
            <person name="LiPuma J."/>
            <person name="Spilker T."/>
        </authorList>
    </citation>
    <scope>NUCLEOTIDE SEQUENCE [LARGE SCALE GENOMIC DNA]</scope>
    <source>
        <strain evidence="4">AU17325</strain>
    </source>
</reference>
<evidence type="ECO:0000313" key="4">
    <source>
        <dbReference type="Proteomes" id="UP000214600"/>
    </source>
</evidence>
<proteinExistence type="predicted"/>
<protein>
    <recommendedName>
        <fullName evidence="5">Lipoprotein</fullName>
    </recommendedName>
</protein>
<evidence type="ECO:0000256" key="1">
    <source>
        <dbReference type="SAM" id="MobiDB-lite"/>
    </source>
</evidence>
<accession>A0A228IC75</accession>
<reference evidence="3 4" key="2">
    <citation type="submission" date="2017-08" db="EMBL/GenBank/DDBJ databases">
        <title>WGS of novel Burkholderia cepaca complex species.</title>
        <authorList>
            <person name="Lipuma J."/>
            <person name="Spilker T."/>
        </authorList>
    </citation>
    <scope>NUCLEOTIDE SEQUENCE [LARGE SCALE GENOMIC DNA]</scope>
    <source>
        <strain evidence="3 4">AU17325</strain>
    </source>
</reference>
<dbReference type="EMBL" id="NKFA01000009">
    <property type="protein sequence ID" value="OXI39775.1"/>
    <property type="molecule type" value="Genomic_DNA"/>
</dbReference>
<dbReference type="RefSeq" id="WP_089452587.1">
    <property type="nucleotide sequence ID" value="NZ_NKFA01000009.1"/>
</dbReference>
<keyword evidence="2" id="KW-0732">Signal</keyword>
<name>A0A228IC75_9BURK</name>
<comment type="caution">
    <text evidence="3">The sequence shown here is derived from an EMBL/GenBank/DDBJ whole genome shotgun (WGS) entry which is preliminary data.</text>
</comment>
<feature type="signal peptide" evidence="2">
    <location>
        <begin position="1"/>
        <end position="24"/>
    </location>
</feature>
<feature type="region of interest" description="Disordered" evidence="1">
    <location>
        <begin position="50"/>
        <end position="109"/>
    </location>
</feature>
<dbReference type="OrthoDB" id="7510069at2"/>
<feature type="compositionally biased region" description="Polar residues" evidence="1">
    <location>
        <begin position="96"/>
        <end position="109"/>
    </location>
</feature>
<sequence>MRALTRHLAIAATLMSVLTGTAFADTPWQQAHPRREEVNQRLANQNRRIHHEVKEGEMSHAQAARLHRDDRKIRQEEQDMAGQDRSHITKSEKHVLNQQENAVSHQIGQ</sequence>
<feature type="chain" id="PRO_5013008492" description="Lipoprotein" evidence="2">
    <location>
        <begin position="25"/>
        <end position="109"/>
    </location>
</feature>
<feature type="compositionally biased region" description="Basic and acidic residues" evidence="1">
    <location>
        <begin position="66"/>
        <end position="95"/>
    </location>
</feature>
<evidence type="ECO:0008006" key="5">
    <source>
        <dbReference type="Google" id="ProtNLM"/>
    </source>
</evidence>